<keyword evidence="1" id="KW-0805">Transcription regulation</keyword>
<keyword evidence="6" id="KW-1185">Reference proteome</keyword>
<dbReference type="PANTHER" id="PTHR42756:SF1">
    <property type="entry name" value="TRANSCRIPTIONAL REPRESSOR OF EMRAB OPERON"/>
    <property type="match status" value="1"/>
</dbReference>
<sequence length="136" mass="15175">MDQCIFTAVRKANRVLFRHYQDALSETGISIVQLSILRALERHGTLSLSRLADDLAMERTSLYRTIEPLIESGAVQVENAPTGKSKIAKLTAEGHDTIKRVMPFWAQAQKQVLNEVALAELPEFRRTLNAIANLSS</sequence>
<dbReference type="AlphaFoldDB" id="A0A1X7BZ00"/>
<evidence type="ECO:0000256" key="2">
    <source>
        <dbReference type="ARBA" id="ARBA00023125"/>
    </source>
</evidence>
<dbReference type="SUPFAM" id="SSF46785">
    <property type="entry name" value="Winged helix' DNA-binding domain"/>
    <property type="match status" value="1"/>
</dbReference>
<evidence type="ECO:0000313" key="5">
    <source>
        <dbReference type="EMBL" id="SMC14750.1"/>
    </source>
</evidence>
<dbReference type="OrthoDB" id="2287011at2"/>
<dbReference type="GO" id="GO:0003677">
    <property type="term" value="F:DNA binding"/>
    <property type="evidence" value="ECO:0007669"/>
    <property type="project" value="UniProtKB-KW"/>
</dbReference>
<name>A0A1X7BZ00_9RHOB</name>
<reference evidence="5 6" key="1">
    <citation type="submission" date="2017-03" db="EMBL/GenBank/DDBJ databases">
        <authorList>
            <person name="Afonso C.L."/>
            <person name="Miller P.J."/>
            <person name="Scott M.A."/>
            <person name="Spackman E."/>
            <person name="Goraichik I."/>
            <person name="Dimitrov K.M."/>
            <person name="Suarez D.L."/>
            <person name="Swayne D.E."/>
        </authorList>
    </citation>
    <scope>NUCLEOTIDE SEQUENCE [LARGE SCALE GENOMIC DNA]</scope>
    <source>
        <strain evidence="5 6">CECT 7745</strain>
    </source>
</reference>
<dbReference type="Pfam" id="PF01047">
    <property type="entry name" value="MarR"/>
    <property type="match status" value="1"/>
</dbReference>
<gene>
    <name evidence="5" type="ORF">ROA7745_04620</name>
</gene>
<proteinExistence type="predicted"/>
<dbReference type="InterPro" id="IPR000835">
    <property type="entry name" value="HTH_MarR-typ"/>
</dbReference>
<dbReference type="RefSeq" id="WP_139836568.1">
    <property type="nucleotide sequence ID" value="NZ_FWXB01000048.1"/>
</dbReference>
<dbReference type="InterPro" id="IPR036388">
    <property type="entry name" value="WH-like_DNA-bd_sf"/>
</dbReference>
<keyword evidence="2" id="KW-0238">DNA-binding</keyword>
<dbReference type="Proteomes" id="UP000193224">
    <property type="component" value="Unassembled WGS sequence"/>
</dbReference>
<keyword evidence="3" id="KW-0804">Transcription</keyword>
<evidence type="ECO:0000256" key="1">
    <source>
        <dbReference type="ARBA" id="ARBA00023015"/>
    </source>
</evidence>
<dbReference type="PANTHER" id="PTHR42756">
    <property type="entry name" value="TRANSCRIPTIONAL REGULATOR, MARR"/>
    <property type="match status" value="1"/>
</dbReference>
<evidence type="ECO:0000259" key="4">
    <source>
        <dbReference type="PROSITE" id="PS50995"/>
    </source>
</evidence>
<evidence type="ECO:0000313" key="6">
    <source>
        <dbReference type="Proteomes" id="UP000193224"/>
    </source>
</evidence>
<evidence type="ECO:0000256" key="3">
    <source>
        <dbReference type="ARBA" id="ARBA00023163"/>
    </source>
</evidence>
<dbReference type="SMART" id="SM00347">
    <property type="entry name" value="HTH_MARR"/>
    <property type="match status" value="1"/>
</dbReference>
<feature type="domain" description="HTH marR-type" evidence="4">
    <location>
        <begin position="2"/>
        <end position="133"/>
    </location>
</feature>
<dbReference type="GO" id="GO:0003700">
    <property type="term" value="F:DNA-binding transcription factor activity"/>
    <property type="evidence" value="ECO:0007669"/>
    <property type="project" value="InterPro"/>
</dbReference>
<dbReference type="Gene3D" id="1.10.10.10">
    <property type="entry name" value="Winged helix-like DNA-binding domain superfamily/Winged helix DNA-binding domain"/>
    <property type="match status" value="1"/>
</dbReference>
<organism evidence="5 6">
    <name type="scientific">Roseovarius aestuarii</name>
    <dbReference type="NCBI Taxonomy" id="475083"/>
    <lineage>
        <taxon>Bacteria</taxon>
        <taxon>Pseudomonadati</taxon>
        <taxon>Pseudomonadota</taxon>
        <taxon>Alphaproteobacteria</taxon>
        <taxon>Rhodobacterales</taxon>
        <taxon>Roseobacteraceae</taxon>
        <taxon>Roseovarius</taxon>
    </lineage>
</organism>
<dbReference type="InterPro" id="IPR036390">
    <property type="entry name" value="WH_DNA-bd_sf"/>
</dbReference>
<dbReference type="PROSITE" id="PS50995">
    <property type="entry name" value="HTH_MARR_2"/>
    <property type="match status" value="1"/>
</dbReference>
<dbReference type="EMBL" id="FWXB01000048">
    <property type="protein sequence ID" value="SMC14750.1"/>
    <property type="molecule type" value="Genomic_DNA"/>
</dbReference>
<protein>
    <recommendedName>
        <fullName evidence="4">HTH marR-type domain-containing protein</fullName>
    </recommendedName>
</protein>
<accession>A0A1X7BZ00</accession>